<keyword evidence="1" id="KW-0808">Transferase</keyword>
<gene>
    <name evidence="4" type="ORF">BD847_0504</name>
</gene>
<dbReference type="Gene3D" id="3.40.630.30">
    <property type="match status" value="1"/>
</dbReference>
<dbReference type="InterPro" id="IPR050832">
    <property type="entry name" value="Bact_Acetyltransf"/>
</dbReference>
<dbReference type="CDD" id="cd04301">
    <property type="entry name" value="NAT_SF"/>
    <property type="match status" value="1"/>
</dbReference>
<sequence>MALTKTKKLWLKPFSNVLLFLQLKLEAIQIFLIIQHRLTMITKATLQDIPALTTLINSAYRGETSKKGWTTEAHLLEGKRTDEEEMTEILQNPKNTILKFTENDKIIGSVLLVEKGHQLYLGMLTVSPELQNSGIGKKLLAEAENHAKSLGLSSIIMTVISVREELIAWYKRHGYVDTGEREAFPESGIHVTVSEEPLEFIFLEKQL</sequence>
<dbReference type="RefSeq" id="WP_244201548.1">
    <property type="nucleotide sequence ID" value="NZ_QRDQ01000007.1"/>
</dbReference>
<keyword evidence="4" id="KW-0689">Ribosomal protein</keyword>
<feature type="domain" description="N-acetyltransferase" evidence="3">
    <location>
        <begin position="39"/>
        <end position="199"/>
    </location>
</feature>
<evidence type="ECO:0000256" key="2">
    <source>
        <dbReference type="ARBA" id="ARBA00023315"/>
    </source>
</evidence>
<keyword evidence="2" id="KW-0012">Acyltransferase</keyword>
<reference evidence="4 5" key="1">
    <citation type="submission" date="2018-07" db="EMBL/GenBank/DDBJ databases">
        <title>Genomic Encyclopedia of Archaeal and Bacterial Type Strains, Phase II (KMG-II): from individual species to whole genera.</title>
        <authorList>
            <person name="Goeker M."/>
        </authorList>
    </citation>
    <scope>NUCLEOTIDE SEQUENCE [LARGE SCALE GENOMIC DNA]</scope>
    <source>
        <strain evidence="4 5">DSM 25795</strain>
    </source>
</reference>
<comment type="caution">
    <text evidence="4">The sequence shown here is derived from an EMBL/GenBank/DDBJ whole genome shotgun (WGS) entry which is preliminary data.</text>
</comment>
<dbReference type="PANTHER" id="PTHR43877">
    <property type="entry name" value="AMINOALKYLPHOSPHONATE N-ACETYLTRANSFERASE-RELATED-RELATED"/>
    <property type="match status" value="1"/>
</dbReference>
<evidence type="ECO:0000313" key="4">
    <source>
        <dbReference type="EMBL" id="RED26585.1"/>
    </source>
</evidence>
<dbReference type="PROSITE" id="PS51186">
    <property type="entry name" value="GNAT"/>
    <property type="match status" value="1"/>
</dbReference>
<keyword evidence="5" id="KW-1185">Reference proteome</keyword>
<organism evidence="4 5">
    <name type="scientific">Flavobacterium cutihirudinis</name>
    <dbReference type="NCBI Taxonomy" id="1265740"/>
    <lineage>
        <taxon>Bacteria</taxon>
        <taxon>Pseudomonadati</taxon>
        <taxon>Bacteroidota</taxon>
        <taxon>Flavobacteriia</taxon>
        <taxon>Flavobacteriales</taxon>
        <taxon>Flavobacteriaceae</taxon>
        <taxon>Flavobacterium</taxon>
    </lineage>
</organism>
<dbReference type="GO" id="GO:0016747">
    <property type="term" value="F:acyltransferase activity, transferring groups other than amino-acyl groups"/>
    <property type="evidence" value="ECO:0007669"/>
    <property type="project" value="InterPro"/>
</dbReference>
<evidence type="ECO:0000313" key="5">
    <source>
        <dbReference type="Proteomes" id="UP000257004"/>
    </source>
</evidence>
<evidence type="ECO:0000259" key="3">
    <source>
        <dbReference type="PROSITE" id="PS51186"/>
    </source>
</evidence>
<dbReference type="EMBL" id="QRDQ01000007">
    <property type="protein sequence ID" value="RED26585.1"/>
    <property type="molecule type" value="Genomic_DNA"/>
</dbReference>
<protein>
    <submittedName>
        <fullName evidence="4">Ribosomal protein S18 acetylase RimI-like enzyme</fullName>
    </submittedName>
</protein>
<dbReference type="InterPro" id="IPR000182">
    <property type="entry name" value="GNAT_dom"/>
</dbReference>
<dbReference type="SUPFAM" id="SSF55729">
    <property type="entry name" value="Acyl-CoA N-acyltransferases (Nat)"/>
    <property type="match status" value="1"/>
</dbReference>
<keyword evidence="4" id="KW-0687">Ribonucleoprotein</keyword>
<dbReference type="Pfam" id="PF13673">
    <property type="entry name" value="Acetyltransf_10"/>
    <property type="match status" value="1"/>
</dbReference>
<dbReference type="AlphaFoldDB" id="A0A3D9G053"/>
<dbReference type="InterPro" id="IPR016181">
    <property type="entry name" value="Acyl_CoA_acyltransferase"/>
</dbReference>
<dbReference type="GO" id="GO:0005840">
    <property type="term" value="C:ribosome"/>
    <property type="evidence" value="ECO:0007669"/>
    <property type="project" value="UniProtKB-KW"/>
</dbReference>
<proteinExistence type="predicted"/>
<dbReference type="PANTHER" id="PTHR43877:SF2">
    <property type="entry name" value="AMINOALKYLPHOSPHONATE N-ACETYLTRANSFERASE-RELATED"/>
    <property type="match status" value="1"/>
</dbReference>
<evidence type="ECO:0000256" key="1">
    <source>
        <dbReference type="ARBA" id="ARBA00022679"/>
    </source>
</evidence>
<dbReference type="Proteomes" id="UP000257004">
    <property type="component" value="Unassembled WGS sequence"/>
</dbReference>
<accession>A0A3D9G053</accession>
<name>A0A3D9G053_9FLAO</name>